<gene>
    <name evidence="2" type="ORF">Nepgr_008173</name>
</gene>
<feature type="region of interest" description="Disordered" evidence="1">
    <location>
        <begin position="61"/>
        <end position="95"/>
    </location>
</feature>
<accession>A0AAD3S874</accession>
<evidence type="ECO:0000313" key="3">
    <source>
        <dbReference type="Proteomes" id="UP001279734"/>
    </source>
</evidence>
<comment type="caution">
    <text evidence="2">The sequence shown here is derived from an EMBL/GenBank/DDBJ whole genome shotgun (WGS) entry which is preliminary data.</text>
</comment>
<dbReference type="Proteomes" id="UP001279734">
    <property type="component" value="Unassembled WGS sequence"/>
</dbReference>
<name>A0AAD3S874_NEPGR</name>
<organism evidence="2 3">
    <name type="scientific">Nepenthes gracilis</name>
    <name type="common">Slender pitcher plant</name>
    <dbReference type="NCBI Taxonomy" id="150966"/>
    <lineage>
        <taxon>Eukaryota</taxon>
        <taxon>Viridiplantae</taxon>
        <taxon>Streptophyta</taxon>
        <taxon>Embryophyta</taxon>
        <taxon>Tracheophyta</taxon>
        <taxon>Spermatophyta</taxon>
        <taxon>Magnoliopsida</taxon>
        <taxon>eudicotyledons</taxon>
        <taxon>Gunneridae</taxon>
        <taxon>Pentapetalae</taxon>
        <taxon>Caryophyllales</taxon>
        <taxon>Nepenthaceae</taxon>
        <taxon>Nepenthes</taxon>
    </lineage>
</organism>
<reference evidence="2" key="1">
    <citation type="submission" date="2023-05" db="EMBL/GenBank/DDBJ databases">
        <title>Nepenthes gracilis genome sequencing.</title>
        <authorList>
            <person name="Fukushima K."/>
        </authorList>
    </citation>
    <scope>NUCLEOTIDE SEQUENCE</scope>
    <source>
        <strain evidence="2">SING2019-196</strain>
    </source>
</reference>
<proteinExistence type="predicted"/>
<dbReference type="AlphaFoldDB" id="A0AAD3S874"/>
<evidence type="ECO:0000256" key="1">
    <source>
        <dbReference type="SAM" id="MobiDB-lite"/>
    </source>
</evidence>
<dbReference type="EMBL" id="BSYO01000006">
    <property type="protein sequence ID" value="GMH06333.1"/>
    <property type="molecule type" value="Genomic_DNA"/>
</dbReference>
<sequence>MSFLNGLGDHSMHLQDPAQQVLCLLNRGRGSLHGAEKLKRETDGAAEKILEPLSPLKTVTLSPFCPPPPGNGGNGGGPEDVGLELRGETNEENES</sequence>
<evidence type="ECO:0000313" key="2">
    <source>
        <dbReference type="EMBL" id="GMH06333.1"/>
    </source>
</evidence>
<keyword evidence="3" id="KW-1185">Reference proteome</keyword>
<protein>
    <submittedName>
        <fullName evidence="2">Uncharacterized protein</fullName>
    </submittedName>
</protein>